<protein>
    <recommendedName>
        <fullName evidence="3">Thioredoxin domain-containing protein</fullName>
    </recommendedName>
</protein>
<dbReference type="PANTHER" id="PTHR19991">
    <property type="entry name" value="L 2 01289"/>
    <property type="match status" value="1"/>
</dbReference>
<dbReference type="InterPro" id="IPR036249">
    <property type="entry name" value="Thioredoxin-like_sf"/>
</dbReference>
<keyword evidence="1" id="KW-0472">Membrane</keyword>
<evidence type="ECO:0000256" key="1">
    <source>
        <dbReference type="SAM" id="Phobius"/>
    </source>
</evidence>
<gene>
    <name evidence="4" type="primary">106095831</name>
</gene>
<accession>A0A1I8Q0L8</accession>
<keyword evidence="5" id="KW-1185">Reference proteome</keyword>
<feature type="transmembrane region" description="Helical" evidence="1">
    <location>
        <begin position="271"/>
        <end position="291"/>
    </location>
</feature>
<dbReference type="KEGG" id="scac:106095831"/>
<dbReference type="OrthoDB" id="72053at2759"/>
<dbReference type="Pfam" id="PF00085">
    <property type="entry name" value="Thioredoxin"/>
    <property type="match status" value="1"/>
</dbReference>
<dbReference type="PANTHER" id="PTHR19991:SF2">
    <property type="entry name" value="GH08893P"/>
    <property type="match status" value="1"/>
</dbReference>
<name>A0A1I8Q0L8_STOCA</name>
<keyword evidence="2" id="KW-0732">Signal</keyword>
<sequence length="312" mass="34935">MTKISGSHLFLFILGLLCCSCAAVIEQVDDGDLIHMLTGREDNVIVLFTKNNCQECDDLELVVENAQKDLKETVGAVVVKALNSHMVNLYDPTKEPALIYFRRGVPLLYHGEKNPEDIVRMFSENSEPAVKELADDNFEHLTQASTGATTGDWLVFFYSADSVFCLRLHATWEAVAAHLKHRLNVARVNRLEAGISTAKRFGITESPEFILLRQGKIYRYKPKQYTAQKFIDFATKEYAKQTNPEQVPVEENNINSFITDQLKSLADNQQLILIIAGILAVVILVVVIVVCKASKQKAPPTVKKSNKIKKAK</sequence>
<evidence type="ECO:0000256" key="2">
    <source>
        <dbReference type="SAM" id="SignalP"/>
    </source>
</evidence>
<dbReference type="SUPFAM" id="SSF52833">
    <property type="entry name" value="Thioredoxin-like"/>
    <property type="match status" value="2"/>
</dbReference>
<organism evidence="4 5">
    <name type="scientific">Stomoxys calcitrans</name>
    <name type="common">Stable fly</name>
    <name type="synonym">Conops calcitrans</name>
    <dbReference type="NCBI Taxonomy" id="35570"/>
    <lineage>
        <taxon>Eukaryota</taxon>
        <taxon>Metazoa</taxon>
        <taxon>Ecdysozoa</taxon>
        <taxon>Arthropoda</taxon>
        <taxon>Hexapoda</taxon>
        <taxon>Insecta</taxon>
        <taxon>Pterygota</taxon>
        <taxon>Neoptera</taxon>
        <taxon>Endopterygota</taxon>
        <taxon>Diptera</taxon>
        <taxon>Brachycera</taxon>
        <taxon>Muscomorpha</taxon>
        <taxon>Muscoidea</taxon>
        <taxon>Muscidae</taxon>
        <taxon>Stomoxys</taxon>
    </lineage>
</organism>
<evidence type="ECO:0000313" key="5">
    <source>
        <dbReference type="Proteomes" id="UP000095300"/>
    </source>
</evidence>
<dbReference type="Gene3D" id="3.40.30.10">
    <property type="entry name" value="Glutaredoxin"/>
    <property type="match status" value="2"/>
</dbReference>
<dbReference type="InterPro" id="IPR013766">
    <property type="entry name" value="Thioredoxin_domain"/>
</dbReference>
<dbReference type="AlphaFoldDB" id="A0A1I8Q0L8"/>
<dbReference type="VEuPathDB" id="VectorBase:SCAU012751"/>
<keyword evidence="1" id="KW-0812">Transmembrane</keyword>
<dbReference type="EnsemblMetazoa" id="SCAU012751-RA">
    <property type="protein sequence ID" value="SCAU012751-PA"/>
    <property type="gene ID" value="SCAU012751"/>
</dbReference>
<feature type="domain" description="Thioredoxin" evidence="3">
    <location>
        <begin position="130"/>
        <end position="226"/>
    </location>
</feature>
<reference evidence="4" key="1">
    <citation type="submission" date="2020-05" db="UniProtKB">
        <authorList>
            <consortium name="EnsemblMetazoa"/>
        </authorList>
    </citation>
    <scope>IDENTIFICATION</scope>
    <source>
        <strain evidence="4">USDA</strain>
    </source>
</reference>
<feature type="signal peptide" evidence="2">
    <location>
        <begin position="1"/>
        <end position="23"/>
    </location>
</feature>
<evidence type="ECO:0000313" key="4">
    <source>
        <dbReference type="EnsemblMetazoa" id="SCAU012751-PA"/>
    </source>
</evidence>
<evidence type="ECO:0000259" key="3">
    <source>
        <dbReference type="Pfam" id="PF00085"/>
    </source>
</evidence>
<feature type="chain" id="PRO_5009327520" description="Thioredoxin domain-containing protein" evidence="2">
    <location>
        <begin position="24"/>
        <end position="312"/>
    </location>
</feature>
<dbReference type="Proteomes" id="UP000095300">
    <property type="component" value="Unassembled WGS sequence"/>
</dbReference>
<keyword evidence="1" id="KW-1133">Transmembrane helix</keyword>
<dbReference type="STRING" id="35570.A0A1I8Q0L8"/>
<proteinExistence type="predicted"/>
<dbReference type="CDD" id="cd02961">
    <property type="entry name" value="PDI_a_family"/>
    <property type="match status" value="1"/>
</dbReference>